<dbReference type="EC" id="3.6.3.-" evidence="12"/>
<evidence type="ECO:0000256" key="2">
    <source>
        <dbReference type="ARBA" id="ARBA00004202"/>
    </source>
</evidence>
<keyword evidence="3 9" id="KW-0813">Transport</keyword>
<evidence type="ECO:0000313" key="13">
    <source>
        <dbReference type="Proteomes" id="UP000268311"/>
    </source>
</evidence>
<dbReference type="PANTHER" id="PTHR43166:SF35">
    <property type="entry name" value="L-CYSTINE IMPORT ATP-BINDING PROTEIN TCYN"/>
    <property type="match status" value="1"/>
</dbReference>
<dbReference type="FunFam" id="3.40.50.300:FF:000020">
    <property type="entry name" value="Amino acid ABC transporter ATP-binding component"/>
    <property type="match status" value="1"/>
</dbReference>
<evidence type="ECO:0000259" key="11">
    <source>
        <dbReference type="PROSITE" id="PS50928"/>
    </source>
</evidence>
<keyword evidence="6 12" id="KW-0067">ATP-binding</keyword>
<dbReference type="InterPro" id="IPR050086">
    <property type="entry name" value="MetN_ABC_transporter-like"/>
</dbReference>
<proteinExistence type="inferred from homology"/>
<feature type="transmembrane region" description="Helical" evidence="9">
    <location>
        <begin position="19"/>
        <end position="40"/>
    </location>
</feature>
<dbReference type="PROSITE" id="PS50928">
    <property type="entry name" value="ABC_TM1"/>
    <property type="match status" value="1"/>
</dbReference>
<evidence type="ECO:0000256" key="8">
    <source>
        <dbReference type="ARBA" id="ARBA00023136"/>
    </source>
</evidence>
<evidence type="ECO:0000256" key="3">
    <source>
        <dbReference type="ARBA" id="ARBA00022448"/>
    </source>
</evidence>
<dbReference type="Pfam" id="PF00528">
    <property type="entry name" value="BPD_transp_1"/>
    <property type="match status" value="1"/>
</dbReference>
<dbReference type="InterPro" id="IPR003439">
    <property type="entry name" value="ABC_transporter-like_ATP-bd"/>
</dbReference>
<evidence type="ECO:0000313" key="12">
    <source>
        <dbReference type="EMBL" id="RSJ04745.1"/>
    </source>
</evidence>
<accession>A0A3R9KD23</accession>
<evidence type="ECO:0000256" key="7">
    <source>
        <dbReference type="ARBA" id="ARBA00022989"/>
    </source>
</evidence>
<keyword evidence="12" id="KW-0378">Hydrolase</keyword>
<organism evidence="12 13">
    <name type="scientific">Streptococcus mitis</name>
    <dbReference type="NCBI Taxonomy" id="28037"/>
    <lineage>
        <taxon>Bacteria</taxon>
        <taxon>Bacillati</taxon>
        <taxon>Bacillota</taxon>
        <taxon>Bacilli</taxon>
        <taxon>Lactobacillales</taxon>
        <taxon>Streptococcaceae</taxon>
        <taxon>Streptococcus</taxon>
        <taxon>Streptococcus mitis group</taxon>
    </lineage>
</organism>
<feature type="domain" description="ABC transporter" evidence="10">
    <location>
        <begin position="246"/>
        <end position="483"/>
    </location>
</feature>
<dbReference type="GO" id="GO:0005524">
    <property type="term" value="F:ATP binding"/>
    <property type="evidence" value="ECO:0007669"/>
    <property type="project" value="UniProtKB-KW"/>
</dbReference>
<keyword evidence="5" id="KW-0547">Nucleotide-binding</keyword>
<evidence type="ECO:0000256" key="4">
    <source>
        <dbReference type="ARBA" id="ARBA00022692"/>
    </source>
</evidence>
<dbReference type="CDD" id="cd03262">
    <property type="entry name" value="ABC_HisP_GlnQ"/>
    <property type="match status" value="1"/>
</dbReference>
<dbReference type="SMART" id="SM00382">
    <property type="entry name" value="AAA"/>
    <property type="match status" value="1"/>
</dbReference>
<evidence type="ECO:0000256" key="5">
    <source>
        <dbReference type="ARBA" id="ARBA00022741"/>
    </source>
</evidence>
<name>A0A3R9KD23_STRMT</name>
<dbReference type="Gene3D" id="1.10.3720.10">
    <property type="entry name" value="MetI-like"/>
    <property type="match status" value="1"/>
</dbReference>
<comment type="similarity">
    <text evidence="9">Belongs to the binding-protein-dependent transport system permease family.</text>
</comment>
<dbReference type="AlphaFoldDB" id="A0A3R9KD23"/>
<dbReference type="GO" id="GO:0055085">
    <property type="term" value="P:transmembrane transport"/>
    <property type="evidence" value="ECO:0007669"/>
    <property type="project" value="InterPro"/>
</dbReference>
<dbReference type="GO" id="GO:0016887">
    <property type="term" value="F:ATP hydrolysis activity"/>
    <property type="evidence" value="ECO:0007669"/>
    <property type="project" value="InterPro"/>
</dbReference>
<dbReference type="Pfam" id="PF00005">
    <property type="entry name" value="ABC_tran"/>
    <property type="match status" value="1"/>
</dbReference>
<dbReference type="SUPFAM" id="SSF161098">
    <property type="entry name" value="MetI-like"/>
    <property type="match status" value="1"/>
</dbReference>
<evidence type="ECO:0000256" key="1">
    <source>
        <dbReference type="ARBA" id="ARBA00004141"/>
    </source>
</evidence>
<feature type="transmembrane region" description="Helical" evidence="9">
    <location>
        <begin position="52"/>
        <end position="76"/>
    </location>
</feature>
<dbReference type="Gene3D" id="3.40.50.300">
    <property type="entry name" value="P-loop containing nucleotide triphosphate hydrolases"/>
    <property type="match status" value="1"/>
</dbReference>
<keyword evidence="4 9" id="KW-0812">Transmembrane</keyword>
<dbReference type="InterPro" id="IPR027417">
    <property type="entry name" value="P-loop_NTPase"/>
</dbReference>
<evidence type="ECO:0000256" key="6">
    <source>
        <dbReference type="ARBA" id="ARBA00022840"/>
    </source>
</evidence>
<dbReference type="PROSITE" id="PS00211">
    <property type="entry name" value="ABC_TRANSPORTER_1"/>
    <property type="match status" value="1"/>
</dbReference>
<dbReference type="SUPFAM" id="SSF52540">
    <property type="entry name" value="P-loop containing nucleoside triphosphate hydrolases"/>
    <property type="match status" value="1"/>
</dbReference>
<dbReference type="InterPro" id="IPR000515">
    <property type="entry name" value="MetI-like"/>
</dbReference>
<comment type="caution">
    <text evidence="12">The sequence shown here is derived from an EMBL/GenBank/DDBJ whole genome shotgun (WGS) entry which is preliminary data.</text>
</comment>
<evidence type="ECO:0000259" key="10">
    <source>
        <dbReference type="PROSITE" id="PS50893"/>
    </source>
</evidence>
<feature type="domain" description="ABC transmembrane type-1" evidence="11">
    <location>
        <begin position="17"/>
        <end position="215"/>
    </location>
</feature>
<dbReference type="PROSITE" id="PS50893">
    <property type="entry name" value="ABC_TRANSPORTER_2"/>
    <property type="match status" value="1"/>
</dbReference>
<dbReference type="InterPro" id="IPR035906">
    <property type="entry name" value="MetI-like_sf"/>
</dbReference>
<feature type="transmembrane region" description="Helical" evidence="9">
    <location>
        <begin position="199"/>
        <end position="221"/>
    </location>
</feature>
<keyword evidence="8 9" id="KW-0472">Membrane</keyword>
<protein>
    <submittedName>
        <fullName evidence="12">L-cystine import ATP-binding protein TcyN</fullName>
        <ecNumber evidence="12">3.6.3.-</ecNumber>
    </submittedName>
</protein>
<sequence>MDIDYIVKTFLETLKGVPITLIIMIVAMVLSFLPALFLALGQIYKVRGVRSFSLVYLSFIRATPPILLILFFYSLFPSLLNQFFKSIGSDFDIFKLDPLYYAFIIYSLMTVGSLSEILRSAILTVDKGQLEAAHAIGLTTTQAYLRIVFPQALRSALPNLANLVINIVKGTSLVFVMTIKDITAIARVEASYGYQYFESYFVIFLQYILICGLIQWCFSLLEKGYVKKEKSAKASSARFVQEDRMLQVEHIAKTFGERQVLEDVNLQVNQGDVVVILGPSGSGKTTFLRCLNHLEKADSGRLTLAGKTYDLAKLSKKDILEIRQKTAFVFQHYNLFANKTALENILEGLIVARKVPKGEALKRAESALEKVGLLAYKDYYPSQLSGGQQQRIGIARAIAVKPEVILLDEPTSALDPELVGDVLDLLKQLAREGVTMVVVTHEMGFARDVSNHVIFMDGGRIVEENNPHDFFSRPQEERTKQFLARILSDASYSVEYMI</sequence>
<keyword evidence="7 9" id="KW-1133">Transmembrane helix</keyword>
<dbReference type="PANTHER" id="PTHR43166">
    <property type="entry name" value="AMINO ACID IMPORT ATP-BINDING PROTEIN"/>
    <property type="match status" value="1"/>
</dbReference>
<dbReference type="InterPro" id="IPR017871">
    <property type="entry name" value="ABC_transporter-like_CS"/>
</dbReference>
<reference evidence="12 13" key="1">
    <citation type="submission" date="2018-11" db="EMBL/GenBank/DDBJ databases">
        <title>Species Designations Belie Phenotypic and Genotypic Heterogeneity in Oral Streptococci.</title>
        <authorList>
            <person name="Velsko I."/>
        </authorList>
    </citation>
    <scope>NUCLEOTIDE SEQUENCE [LARGE SCALE GENOMIC DNA]</scope>
    <source>
        <strain evidence="12 13">BCC33</strain>
    </source>
</reference>
<dbReference type="EMBL" id="RJOF01000002">
    <property type="protein sequence ID" value="RSJ04745.1"/>
    <property type="molecule type" value="Genomic_DNA"/>
</dbReference>
<evidence type="ECO:0000256" key="9">
    <source>
        <dbReference type="RuleBase" id="RU363032"/>
    </source>
</evidence>
<gene>
    <name evidence="12" type="primary">tcyN_1</name>
    <name evidence="12" type="ORF">D8838_03745</name>
</gene>
<comment type="subcellular location">
    <subcellularLocation>
        <location evidence="9">Cell membrane</location>
        <topology evidence="9">Multi-pass membrane protein</topology>
    </subcellularLocation>
    <subcellularLocation>
        <location evidence="2">Cell membrane</location>
        <topology evidence="2">Peripheral membrane protein</topology>
    </subcellularLocation>
    <subcellularLocation>
        <location evidence="1">Membrane</location>
        <topology evidence="1">Multi-pass membrane protein</topology>
    </subcellularLocation>
</comment>
<feature type="transmembrane region" description="Helical" evidence="9">
    <location>
        <begin position="99"/>
        <end position="118"/>
    </location>
</feature>
<dbReference type="Proteomes" id="UP000268311">
    <property type="component" value="Unassembled WGS sequence"/>
</dbReference>
<dbReference type="InterPro" id="IPR003593">
    <property type="entry name" value="AAA+_ATPase"/>
</dbReference>
<dbReference type="CDD" id="cd06261">
    <property type="entry name" value="TM_PBP2"/>
    <property type="match status" value="1"/>
</dbReference>
<dbReference type="GO" id="GO:0005886">
    <property type="term" value="C:plasma membrane"/>
    <property type="evidence" value="ECO:0007669"/>
    <property type="project" value="UniProtKB-SubCell"/>
</dbReference>